<evidence type="ECO:0000256" key="10">
    <source>
        <dbReference type="ARBA" id="ARBA00022932"/>
    </source>
</evidence>
<dbReference type="InterPro" id="IPR029052">
    <property type="entry name" value="Metallo-depent_PP-like"/>
</dbReference>
<reference evidence="19" key="1">
    <citation type="submission" date="2019-05" db="EMBL/GenBank/DDBJ databases">
        <title>Candidatus Nanohalobium constans, a novel model system to study the DPANN nano-sized archaea: genomic and physiological characterization of a nanoarchaeon co-cultured with its chitinotrophic host.</title>
        <authorList>
            <person name="La Cono V."/>
            <person name="Arcadi E."/>
            <person name="Crisafi F."/>
            <person name="Denaro R."/>
            <person name="La Spada G."/>
            <person name="Messina E."/>
            <person name="Smedile F."/>
            <person name="Toshchakov S.V."/>
            <person name="Shevchenko M.A."/>
            <person name="Golyshin P.N."/>
            <person name="Golyshina O.V."/>
            <person name="Ferrer M."/>
            <person name="Rohde M."/>
            <person name="Mushegian A."/>
            <person name="Sorokin D.Y."/>
            <person name="Giuliano L."/>
            <person name="Yakimov M.M."/>
        </authorList>
    </citation>
    <scope>NUCLEOTIDE SEQUENCE [LARGE SCALE GENOMIC DNA]</scope>
    <source>
        <strain evidence="19">LC1Nh</strain>
    </source>
</reference>
<dbReference type="GO" id="GO:0003887">
    <property type="term" value="F:DNA-directed DNA polymerase activity"/>
    <property type="evidence" value="ECO:0007669"/>
    <property type="project" value="UniProtKB-UniRule"/>
</dbReference>
<gene>
    <name evidence="15 18" type="primary">polB</name>
    <name evidence="18" type="ORF">LC1Nh_0002</name>
</gene>
<dbReference type="SUPFAM" id="SSF56300">
    <property type="entry name" value="Metallo-dependent phosphatases"/>
    <property type="match status" value="1"/>
</dbReference>
<keyword evidence="11 15" id="KW-0238">DNA-binding</keyword>
<evidence type="ECO:0000256" key="5">
    <source>
        <dbReference type="ARBA" id="ARBA00022695"/>
    </source>
</evidence>
<dbReference type="EMBL" id="CP040089">
    <property type="protein sequence ID" value="QGA79911.1"/>
    <property type="molecule type" value="Genomic_DNA"/>
</dbReference>
<organism evidence="18 19">
    <name type="scientific">Candidatus Nanohalobium constans</name>
    <dbReference type="NCBI Taxonomy" id="2565781"/>
    <lineage>
        <taxon>Archaea</taxon>
        <taxon>Candidatus Nanohalarchaeota</taxon>
        <taxon>Candidatus Nanohalobia</taxon>
        <taxon>Candidatus Nanohalobiales</taxon>
        <taxon>Candidatus Nanohalobiaceae</taxon>
        <taxon>Candidatus Nanohalobium</taxon>
    </lineage>
</organism>
<dbReference type="GeneID" id="42364382"/>
<dbReference type="InterPro" id="IPR011149">
    <property type="entry name" value="Pol2_small_arc"/>
</dbReference>
<keyword evidence="4 15" id="KW-0808">Transferase</keyword>
<dbReference type="EC" id="3.1.11.1" evidence="15"/>
<dbReference type="InterPro" id="IPR007185">
    <property type="entry name" value="DNA_pol_a/d/e_bsu"/>
</dbReference>
<accession>A0A5Q0UEX9</accession>
<evidence type="ECO:0000313" key="18">
    <source>
        <dbReference type="EMBL" id="QGA79911.1"/>
    </source>
</evidence>
<keyword evidence="8 15" id="KW-0378">Hydrolase</keyword>
<keyword evidence="12 15" id="KW-0511">Multifunctional enzyme</keyword>
<evidence type="ECO:0000256" key="1">
    <source>
        <dbReference type="ARBA" id="ARBA00000563"/>
    </source>
</evidence>
<feature type="compositionally biased region" description="Low complexity" evidence="16">
    <location>
        <begin position="107"/>
        <end position="123"/>
    </location>
</feature>
<proteinExistence type="inferred from homology"/>
<comment type="catalytic activity">
    <reaction evidence="14 15">
        <text>DNA(n) + a 2'-deoxyribonucleoside 5'-triphosphate = DNA(n+1) + diphosphate</text>
        <dbReference type="Rhea" id="RHEA:22508"/>
        <dbReference type="Rhea" id="RHEA-COMP:17339"/>
        <dbReference type="Rhea" id="RHEA-COMP:17340"/>
        <dbReference type="ChEBI" id="CHEBI:33019"/>
        <dbReference type="ChEBI" id="CHEBI:61560"/>
        <dbReference type="ChEBI" id="CHEBI:173112"/>
        <dbReference type="EC" id="2.7.7.7"/>
    </reaction>
</comment>
<evidence type="ECO:0000256" key="6">
    <source>
        <dbReference type="ARBA" id="ARBA00022705"/>
    </source>
</evidence>
<protein>
    <recommendedName>
        <fullName evidence="15">DNA polymerase II small subunit</fullName>
        <shortName evidence="15">Pol II</shortName>
        <ecNumber evidence="15">2.7.7.7</ecNumber>
    </recommendedName>
    <alternativeName>
        <fullName evidence="15">Exodeoxyribonuclease small subunit</fullName>
        <ecNumber evidence="15">3.1.11.1</ecNumber>
    </alternativeName>
</protein>
<evidence type="ECO:0000259" key="17">
    <source>
        <dbReference type="Pfam" id="PF04042"/>
    </source>
</evidence>
<comment type="similarity">
    <text evidence="2 15">Belongs to the DNA polymerase delta/II small subunit family.</text>
</comment>
<evidence type="ECO:0000313" key="19">
    <source>
        <dbReference type="Proteomes" id="UP000377803"/>
    </source>
</evidence>
<keyword evidence="10 15" id="KW-0239">DNA-directed DNA polymerase</keyword>
<dbReference type="InterPro" id="IPR024826">
    <property type="entry name" value="DNA_pol_delta/II_ssu"/>
</dbReference>
<dbReference type="OrthoDB" id="372039at2157"/>
<keyword evidence="6 15" id="KW-0235">DNA replication</keyword>
<dbReference type="AlphaFoldDB" id="A0A5Q0UEX9"/>
<evidence type="ECO:0000256" key="14">
    <source>
        <dbReference type="ARBA" id="ARBA00049244"/>
    </source>
</evidence>
<dbReference type="PIRSF" id="PIRSF000803">
    <property type="entry name" value="Arc_Pol2_small"/>
    <property type="match status" value="1"/>
</dbReference>
<sequence length="561" mass="64183">MNEEAVKQLTKQGCMVEKDAAESISKEDVELIEQLDVTPMFVSRKMVENLREKMETSVSTGNNGVKTVQKQKMAVKQGEGTSTTETEPEEIQEHEETVSQEKDAEESPNTQTSSEETTEPAPETSEEMSKDLEEEFETKSSYFDKNKTVEIKDTGSRDEKDTKVEIMDEKQITQEEKDVPEFLGYYNDRYDKMKKLLTRRQEMKSATTINRLEGRSEGEEATTIGFVNDKYSTNSGKYIVELEDKTGTFKALVDEREGDRLVPDEVIGVSGSMGGDIIYANSVIRPDLPIPQGTNSTQDKVQAAYISDLHMGSQDTLHKRLDRFGDWLSTEEAKHIGYLVMPGDLVEGVGVYPGQKEELEVEDIYKQYQLFEEWFQKIPEDIQVIVGPGNHEITRLAEPQPRLPKKVFPDIDDYNNFHRVQNPQMVRLHAIRSKGIKNLMYHGYSFDDHVDKIQDLREKAYEEPHHVMIDLLKRRHLAPTYGDNMLSPEMEDQLVIEEQPDVMVSGHFHSHANTTYKGVNVINSSTFQAQTDFQKRMGHEPDPGKVTIVDYKTRKTQVKQF</sequence>
<keyword evidence="7 15" id="KW-0540">Nuclease</keyword>
<dbReference type="PANTHER" id="PTHR10416:SF0">
    <property type="entry name" value="DNA POLYMERASE DELTA SUBUNIT 2"/>
    <property type="match status" value="1"/>
</dbReference>
<dbReference type="GO" id="GO:0006271">
    <property type="term" value="P:DNA strand elongation involved in DNA replication"/>
    <property type="evidence" value="ECO:0007669"/>
    <property type="project" value="TreeGrafter"/>
</dbReference>
<evidence type="ECO:0000256" key="7">
    <source>
        <dbReference type="ARBA" id="ARBA00022722"/>
    </source>
</evidence>
<comment type="catalytic activity">
    <reaction evidence="1 15">
        <text>Exonucleolytic cleavage in the 3'- to 5'-direction to yield nucleoside 5'-phosphates.</text>
        <dbReference type="EC" id="3.1.11.1"/>
    </reaction>
</comment>
<dbReference type="GO" id="GO:0042575">
    <property type="term" value="C:DNA polymerase complex"/>
    <property type="evidence" value="ECO:0007669"/>
    <property type="project" value="TreeGrafter"/>
</dbReference>
<keyword evidence="5 15" id="KW-0548">Nucleotidyltransferase</keyword>
<dbReference type="PANTHER" id="PTHR10416">
    <property type="entry name" value="DNA POLYMERASE DELTA SUBUNIT 2"/>
    <property type="match status" value="1"/>
</dbReference>
<dbReference type="HAMAP" id="MF_00325">
    <property type="entry name" value="DNApol_II_A_arch"/>
    <property type="match status" value="1"/>
</dbReference>
<dbReference type="EC" id="2.7.7.7" evidence="15"/>
<keyword evidence="9 15" id="KW-0269">Exonuclease</keyword>
<evidence type="ECO:0000256" key="3">
    <source>
        <dbReference type="ARBA" id="ARBA00011315"/>
    </source>
</evidence>
<dbReference type="GO" id="GO:0003677">
    <property type="term" value="F:DNA binding"/>
    <property type="evidence" value="ECO:0007669"/>
    <property type="project" value="UniProtKB-UniRule"/>
</dbReference>
<dbReference type="Gene3D" id="3.60.21.50">
    <property type="match status" value="1"/>
</dbReference>
<evidence type="ECO:0000256" key="15">
    <source>
        <dbReference type="HAMAP-Rule" id="MF_00325"/>
    </source>
</evidence>
<dbReference type="GO" id="GO:0006308">
    <property type="term" value="P:DNA catabolic process"/>
    <property type="evidence" value="ECO:0007669"/>
    <property type="project" value="UniProtKB-UniRule"/>
</dbReference>
<keyword evidence="19" id="KW-1185">Reference proteome</keyword>
<evidence type="ECO:0000256" key="12">
    <source>
        <dbReference type="ARBA" id="ARBA00023268"/>
    </source>
</evidence>
<evidence type="ECO:0000256" key="11">
    <source>
        <dbReference type="ARBA" id="ARBA00023125"/>
    </source>
</evidence>
<comment type="function">
    <text evidence="13 15">Possesses two activities: a DNA synthesis (polymerase) and an exonucleolytic activity that degrades single-stranded DNA in the 3' to 5' direction. Has a template-primer preference which is characteristic of a replicative DNA polymerase.</text>
</comment>
<evidence type="ECO:0000256" key="8">
    <source>
        <dbReference type="ARBA" id="ARBA00022801"/>
    </source>
</evidence>
<name>A0A5Q0UEX9_9ARCH</name>
<dbReference type="NCBIfam" id="NF003118">
    <property type="entry name" value="PRK04036.1-3"/>
    <property type="match status" value="1"/>
</dbReference>
<evidence type="ECO:0000256" key="16">
    <source>
        <dbReference type="SAM" id="MobiDB-lite"/>
    </source>
</evidence>
<dbReference type="GO" id="GO:0008310">
    <property type="term" value="F:single-stranded DNA 3'-5' DNA exonuclease activity"/>
    <property type="evidence" value="ECO:0007669"/>
    <property type="project" value="UniProtKB-EC"/>
</dbReference>
<evidence type="ECO:0000256" key="4">
    <source>
        <dbReference type="ARBA" id="ARBA00022679"/>
    </source>
</evidence>
<evidence type="ECO:0000256" key="13">
    <source>
        <dbReference type="ARBA" id="ARBA00024817"/>
    </source>
</evidence>
<feature type="compositionally biased region" description="Polar residues" evidence="16">
    <location>
        <begin position="56"/>
        <end position="70"/>
    </location>
</feature>
<feature type="domain" description="DNA polymerase alpha/delta/epsilon subunit B" evidence="17">
    <location>
        <begin position="306"/>
        <end position="507"/>
    </location>
</feature>
<dbReference type="Pfam" id="PF04042">
    <property type="entry name" value="DNA_pol_E_B"/>
    <property type="match status" value="1"/>
</dbReference>
<dbReference type="Proteomes" id="UP000377803">
    <property type="component" value="Chromosome"/>
</dbReference>
<evidence type="ECO:0000256" key="9">
    <source>
        <dbReference type="ARBA" id="ARBA00022839"/>
    </source>
</evidence>
<feature type="region of interest" description="Disordered" evidence="16">
    <location>
        <begin position="53"/>
        <end position="141"/>
    </location>
</feature>
<evidence type="ECO:0000256" key="2">
    <source>
        <dbReference type="ARBA" id="ARBA00006035"/>
    </source>
</evidence>
<dbReference type="KEGG" id="ncon:LC1Nh_0002"/>
<dbReference type="RefSeq" id="WP_153549651.1">
    <property type="nucleotide sequence ID" value="NZ_CP040089.1"/>
</dbReference>
<comment type="subunit">
    <text evidence="3 15">Heterodimer of a large subunit and a small subunit.</text>
</comment>